<reference evidence="1" key="1">
    <citation type="submission" date="2015-06" db="EMBL/GenBank/DDBJ databases">
        <authorList>
            <person name="Joergensen T."/>
        </authorList>
    </citation>
    <scope>NUCLEOTIDE SEQUENCE</scope>
    <source>
        <strain evidence="1">RGFK1206</strain>
    </source>
</reference>
<dbReference type="AlphaFoldDB" id="A0A0H5Q5F0"/>
<name>A0A0H5Q5F0_9ZZZZ</name>
<evidence type="ECO:0000313" key="1">
    <source>
        <dbReference type="EMBL" id="CRY96675.1"/>
    </source>
</evidence>
<sequence>MTIQQPSLLTSDDLAAELASARRQVTSLLQLVLDFTVLAHAQPWRYLDDLLADLRAASITVATLEQLQAVS</sequence>
<dbReference type="EMBL" id="LN853780">
    <property type="protein sequence ID" value="CRY96675.1"/>
    <property type="molecule type" value="Genomic_DNA"/>
</dbReference>
<reference evidence="1" key="2">
    <citation type="submission" date="2015-07" db="EMBL/GenBank/DDBJ databases">
        <title>Plasmids, circular viruses and viroids from rat gut.</title>
        <authorList>
            <person name="Jorgensen T.J."/>
            <person name="Hansen M.A."/>
            <person name="Xu Z."/>
            <person name="Tabak M.A."/>
            <person name="Sorensen S.J."/>
            <person name="Hansen L.H."/>
        </authorList>
    </citation>
    <scope>NUCLEOTIDE SEQUENCE</scope>
    <source>
        <strain evidence="1">RGFK1206</strain>
    </source>
</reference>
<proteinExistence type="predicted"/>
<protein>
    <submittedName>
        <fullName evidence="1">Uncharacterized protein</fullName>
    </submittedName>
</protein>
<accession>A0A0H5Q5F0</accession>
<organism evidence="1">
    <name type="scientific">uncultured prokaryote</name>
    <dbReference type="NCBI Taxonomy" id="198431"/>
    <lineage>
        <taxon>unclassified sequences</taxon>
        <taxon>environmental samples</taxon>
    </lineage>
</organism>